<dbReference type="FunFam" id="1.20.1250.20:FF:000055">
    <property type="entry name" value="Facilitated trehalose transporter Tret1-2 homolog"/>
    <property type="match status" value="1"/>
</dbReference>
<evidence type="ECO:0000256" key="2">
    <source>
        <dbReference type="ARBA" id="ARBA00022475"/>
    </source>
</evidence>
<dbReference type="PRINTS" id="PR00171">
    <property type="entry name" value="SUGRTRNSPORT"/>
</dbReference>
<evidence type="ECO:0000256" key="3">
    <source>
        <dbReference type="ARBA" id="ARBA00022692"/>
    </source>
</evidence>
<feature type="transmembrane region" description="Helical" evidence="9">
    <location>
        <begin position="111"/>
        <end position="133"/>
    </location>
</feature>
<comment type="subcellular location">
    <subcellularLocation>
        <location evidence="1">Cell membrane</location>
        <topology evidence="1">Multi-pass membrane protein</topology>
    </subcellularLocation>
</comment>
<dbReference type="InterPro" id="IPR050549">
    <property type="entry name" value="MFS_Trehalose_Transporter"/>
</dbReference>
<feature type="transmembrane region" description="Helical" evidence="9">
    <location>
        <begin position="140"/>
        <end position="160"/>
    </location>
</feature>
<proteinExistence type="inferred from homology"/>
<evidence type="ECO:0000256" key="5">
    <source>
        <dbReference type="ARBA" id="ARBA00023136"/>
    </source>
</evidence>
<dbReference type="GeneID" id="115891778"/>
<evidence type="ECO:0000256" key="1">
    <source>
        <dbReference type="ARBA" id="ARBA00004651"/>
    </source>
</evidence>
<feature type="transmembrane region" description="Helical" evidence="9">
    <location>
        <begin position="87"/>
        <end position="105"/>
    </location>
</feature>
<feature type="transmembrane region" description="Helical" evidence="9">
    <location>
        <begin position="352"/>
        <end position="376"/>
    </location>
</feature>
<dbReference type="InParanoid" id="A0A6J2YVP9"/>
<dbReference type="GO" id="GO:0005886">
    <property type="term" value="C:plasma membrane"/>
    <property type="evidence" value="ECO:0007669"/>
    <property type="project" value="UniProtKB-SubCell"/>
</dbReference>
<keyword evidence="2" id="KW-1003">Cell membrane</keyword>
<dbReference type="InterPro" id="IPR005828">
    <property type="entry name" value="MFS_sugar_transport-like"/>
</dbReference>
<evidence type="ECO:0000256" key="9">
    <source>
        <dbReference type="SAM" id="Phobius"/>
    </source>
</evidence>
<dbReference type="PROSITE" id="PS50850">
    <property type="entry name" value="MFS"/>
    <property type="match status" value="1"/>
</dbReference>
<name>A0A6J2YVP9_SITOR</name>
<comment type="similarity">
    <text evidence="7">Belongs to the major facilitator superfamily. Sugar transporter (TC 2.A.1.1) family. Trehalose transporter subfamily.</text>
</comment>
<dbReference type="GO" id="GO:0022857">
    <property type="term" value="F:transmembrane transporter activity"/>
    <property type="evidence" value="ECO:0007669"/>
    <property type="project" value="InterPro"/>
</dbReference>
<keyword evidence="5 9" id="KW-0472">Membrane</keyword>
<gene>
    <name evidence="12" type="primary">LOC115891778</name>
</gene>
<dbReference type="Gene3D" id="1.20.1250.20">
    <property type="entry name" value="MFS general substrate transporter like domains"/>
    <property type="match status" value="1"/>
</dbReference>
<feature type="transmembrane region" description="Helical" evidence="9">
    <location>
        <begin position="388"/>
        <end position="407"/>
    </location>
</feature>
<keyword evidence="4 9" id="KW-1133">Transmembrane helix</keyword>
<keyword evidence="11" id="KW-1185">Reference proteome</keyword>
<dbReference type="Pfam" id="PF00083">
    <property type="entry name" value="Sugar_tr"/>
    <property type="match status" value="1"/>
</dbReference>
<dbReference type="SUPFAM" id="SSF103473">
    <property type="entry name" value="MFS general substrate transporter"/>
    <property type="match status" value="1"/>
</dbReference>
<dbReference type="PROSITE" id="PS00216">
    <property type="entry name" value="SUGAR_TRANSPORT_1"/>
    <property type="match status" value="2"/>
</dbReference>
<dbReference type="AlphaFoldDB" id="A0A6J2YVP9"/>
<dbReference type="InterPro" id="IPR020846">
    <property type="entry name" value="MFS_dom"/>
</dbReference>
<dbReference type="InterPro" id="IPR005829">
    <property type="entry name" value="Sugar_transporter_CS"/>
</dbReference>
<protein>
    <submittedName>
        <fullName evidence="12">Facilitated trehalose transporter Tret1-like</fullName>
    </submittedName>
</protein>
<dbReference type="InterPro" id="IPR036259">
    <property type="entry name" value="MFS_trans_sf"/>
</dbReference>
<accession>A0A6J2YVP9</accession>
<dbReference type="PANTHER" id="PTHR48021:SF46">
    <property type="entry name" value="MAJOR FACILITATOR SUPERFAMILY (MFS) PROFILE DOMAIN-CONTAINING PROTEIN"/>
    <property type="match status" value="1"/>
</dbReference>
<feature type="transmembrane region" description="Helical" evidence="9">
    <location>
        <begin position="62"/>
        <end position="80"/>
    </location>
</feature>
<dbReference type="KEGG" id="soy:115891778"/>
<keyword evidence="3 9" id="KW-0812">Transmembrane</keyword>
<feature type="transmembrane region" description="Helical" evidence="9">
    <location>
        <begin position="419"/>
        <end position="439"/>
    </location>
</feature>
<keyword evidence="6" id="KW-0325">Glycoprotein</keyword>
<evidence type="ECO:0000256" key="6">
    <source>
        <dbReference type="ARBA" id="ARBA00023180"/>
    </source>
</evidence>
<evidence type="ECO:0000259" key="10">
    <source>
        <dbReference type="PROSITE" id="PS50850"/>
    </source>
</evidence>
<feature type="transmembrane region" description="Helical" evidence="9">
    <location>
        <begin position="318"/>
        <end position="340"/>
    </location>
</feature>
<evidence type="ECO:0000256" key="7">
    <source>
        <dbReference type="ARBA" id="ARBA00024348"/>
    </source>
</evidence>
<sequence length="473" mass="52458">MGVNWKMIKDLGPQILATTLGTLIAVSDGMAYGWTSPMIPYFESNKSHIAITEADAEWFENINLIGAISGLPFTIFAVDYFGRKPSLLLSAVTGCICWLVLLLTTNVKVIYVARFFFGMAGDMCGVAAPMYVAEIADHNIRGFLASLIYLQMLIGILLVYCTGALAPYFVTSVVGIIITASQCVTFPFMPESPYYYVTRNRHKDARKALKRIRSDKESIDKEIEEIEEEIAREKLEKGRPQDLVLVPSNRLAMIIMLVLNGGQHFVGISVMMMNVQKILTEAGSVYMDSTTSAILFAVMMLASCSVASVFIDRFGRKILLILSGVLTGIALLAISIYFHLKYLNYNVLPISWLPAACVMIYAASFKVGLGLVPIVITAEIFPTNVKAMGMTLADVIYVVAASASINLYNLLYNSFGIHVPFYVFSAVSFLIAVYTYFWIPETKGKTLDEIQFLLKRKTHMTEKEKNIPIDVIT</sequence>
<evidence type="ECO:0000313" key="12">
    <source>
        <dbReference type="RefSeq" id="XP_030768198.1"/>
    </source>
</evidence>
<dbReference type="InterPro" id="IPR003663">
    <property type="entry name" value="Sugar/inositol_transpt"/>
</dbReference>
<dbReference type="PANTHER" id="PTHR48021">
    <property type="match status" value="1"/>
</dbReference>
<feature type="transmembrane region" description="Helical" evidence="9">
    <location>
        <begin position="251"/>
        <end position="273"/>
    </location>
</feature>
<feature type="coiled-coil region" evidence="8">
    <location>
        <begin position="202"/>
        <end position="236"/>
    </location>
</feature>
<evidence type="ECO:0000313" key="11">
    <source>
        <dbReference type="Proteomes" id="UP000504635"/>
    </source>
</evidence>
<dbReference type="OrthoDB" id="4540492at2759"/>
<dbReference type="RefSeq" id="XP_030768198.1">
    <property type="nucleotide sequence ID" value="XM_030912338.1"/>
</dbReference>
<evidence type="ECO:0000256" key="4">
    <source>
        <dbReference type="ARBA" id="ARBA00022989"/>
    </source>
</evidence>
<feature type="domain" description="Major facilitator superfamily (MFS) profile" evidence="10">
    <location>
        <begin position="14"/>
        <end position="443"/>
    </location>
</feature>
<reference evidence="12" key="1">
    <citation type="submission" date="2025-08" db="UniProtKB">
        <authorList>
            <consortium name="RefSeq"/>
        </authorList>
    </citation>
    <scope>IDENTIFICATION</scope>
    <source>
        <tissue evidence="12">Gonads</tissue>
    </source>
</reference>
<keyword evidence="8" id="KW-0175">Coiled coil</keyword>
<evidence type="ECO:0000256" key="8">
    <source>
        <dbReference type="SAM" id="Coils"/>
    </source>
</evidence>
<organism evidence="11 12">
    <name type="scientific">Sitophilus oryzae</name>
    <name type="common">Rice weevil</name>
    <name type="synonym">Curculio oryzae</name>
    <dbReference type="NCBI Taxonomy" id="7048"/>
    <lineage>
        <taxon>Eukaryota</taxon>
        <taxon>Metazoa</taxon>
        <taxon>Ecdysozoa</taxon>
        <taxon>Arthropoda</taxon>
        <taxon>Hexapoda</taxon>
        <taxon>Insecta</taxon>
        <taxon>Pterygota</taxon>
        <taxon>Neoptera</taxon>
        <taxon>Endopterygota</taxon>
        <taxon>Coleoptera</taxon>
        <taxon>Polyphaga</taxon>
        <taxon>Cucujiformia</taxon>
        <taxon>Curculionidae</taxon>
        <taxon>Dryophthorinae</taxon>
        <taxon>Sitophilus</taxon>
    </lineage>
</organism>
<dbReference type="Proteomes" id="UP000504635">
    <property type="component" value="Unplaced"/>
</dbReference>
<feature type="transmembrane region" description="Helical" evidence="9">
    <location>
        <begin position="293"/>
        <end position="311"/>
    </location>
</feature>